<gene>
    <name evidence="1" type="ORF">HPB48_013885</name>
</gene>
<accession>A0A9J6G5R9</accession>
<dbReference type="OrthoDB" id="381190at2759"/>
<proteinExistence type="predicted"/>
<evidence type="ECO:0000313" key="2">
    <source>
        <dbReference type="Proteomes" id="UP000821853"/>
    </source>
</evidence>
<organism evidence="1 2">
    <name type="scientific">Haemaphysalis longicornis</name>
    <name type="common">Bush tick</name>
    <dbReference type="NCBI Taxonomy" id="44386"/>
    <lineage>
        <taxon>Eukaryota</taxon>
        <taxon>Metazoa</taxon>
        <taxon>Ecdysozoa</taxon>
        <taxon>Arthropoda</taxon>
        <taxon>Chelicerata</taxon>
        <taxon>Arachnida</taxon>
        <taxon>Acari</taxon>
        <taxon>Parasitiformes</taxon>
        <taxon>Ixodida</taxon>
        <taxon>Ixodoidea</taxon>
        <taxon>Ixodidae</taxon>
        <taxon>Haemaphysalinae</taxon>
        <taxon>Haemaphysalis</taxon>
    </lineage>
</organism>
<evidence type="ECO:0000313" key="1">
    <source>
        <dbReference type="EMBL" id="KAH9369880.1"/>
    </source>
</evidence>
<dbReference type="EMBL" id="JABSTR010000005">
    <property type="protein sequence ID" value="KAH9369880.1"/>
    <property type="molecule type" value="Genomic_DNA"/>
</dbReference>
<comment type="caution">
    <text evidence="1">The sequence shown here is derived from an EMBL/GenBank/DDBJ whole genome shotgun (WGS) entry which is preliminary data.</text>
</comment>
<sequence length="132" mass="14526">MQCPACSILVFFSSQFLFESMIKSCEEDPDFSPEDFLSNLIGLFGSSDVRSFIIAAEPACSRLLRGLAKELGASRRDFLMANFKHIFPYLLIHASSAEQLATALSFVEVVCSDCHYSLALQPQLFAAVALGF</sequence>
<dbReference type="VEuPathDB" id="VectorBase:HLOH_062455"/>
<reference evidence="1 2" key="1">
    <citation type="journal article" date="2020" name="Cell">
        <title>Large-Scale Comparative Analyses of Tick Genomes Elucidate Their Genetic Diversity and Vector Capacities.</title>
        <authorList>
            <consortium name="Tick Genome and Microbiome Consortium (TIGMIC)"/>
            <person name="Jia N."/>
            <person name="Wang J."/>
            <person name="Shi W."/>
            <person name="Du L."/>
            <person name="Sun Y."/>
            <person name="Zhan W."/>
            <person name="Jiang J.F."/>
            <person name="Wang Q."/>
            <person name="Zhang B."/>
            <person name="Ji P."/>
            <person name="Bell-Sakyi L."/>
            <person name="Cui X.M."/>
            <person name="Yuan T.T."/>
            <person name="Jiang B.G."/>
            <person name="Yang W.F."/>
            <person name="Lam T.T."/>
            <person name="Chang Q.C."/>
            <person name="Ding S.J."/>
            <person name="Wang X.J."/>
            <person name="Zhu J.G."/>
            <person name="Ruan X.D."/>
            <person name="Zhao L."/>
            <person name="Wei J.T."/>
            <person name="Ye R.Z."/>
            <person name="Que T.C."/>
            <person name="Du C.H."/>
            <person name="Zhou Y.H."/>
            <person name="Cheng J.X."/>
            <person name="Dai P.F."/>
            <person name="Guo W.B."/>
            <person name="Han X.H."/>
            <person name="Huang E.J."/>
            <person name="Li L.F."/>
            <person name="Wei W."/>
            <person name="Gao Y.C."/>
            <person name="Liu J.Z."/>
            <person name="Shao H.Z."/>
            <person name="Wang X."/>
            <person name="Wang C.C."/>
            <person name="Yang T.C."/>
            <person name="Huo Q.B."/>
            <person name="Li W."/>
            <person name="Chen H.Y."/>
            <person name="Chen S.E."/>
            <person name="Zhou L.G."/>
            <person name="Ni X.B."/>
            <person name="Tian J.H."/>
            <person name="Sheng Y."/>
            <person name="Liu T."/>
            <person name="Pan Y.S."/>
            <person name="Xia L.Y."/>
            <person name="Li J."/>
            <person name="Zhao F."/>
            <person name="Cao W.C."/>
        </authorList>
    </citation>
    <scope>NUCLEOTIDE SEQUENCE [LARGE SCALE GENOMIC DNA]</scope>
    <source>
        <strain evidence="1">HaeL-2018</strain>
    </source>
</reference>
<protein>
    <submittedName>
        <fullName evidence="1">Uncharacterized protein</fullName>
    </submittedName>
</protein>
<dbReference type="AlphaFoldDB" id="A0A9J6G5R9"/>
<dbReference type="Proteomes" id="UP000821853">
    <property type="component" value="Chromosome 3"/>
</dbReference>
<name>A0A9J6G5R9_HAELO</name>
<keyword evidence="2" id="KW-1185">Reference proteome</keyword>